<reference evidence="3" key="2">
    <citation type="submission" date="2021-04" db="EMBL/GenBank/DDBJ databases">
        <authorList>
            <person name="Gilroy R."/>
        </authorList>
    </citation>
    <scope>NUCLEOTIDE SEQUENCE</scope>
    <source>
        <strain evidence="3">ChiSxjej1B13-11774</strain>
    </source>
</reference>
<evidence type="ECO:0000313" key="4">
    <source>
        <dbReference type="Proteomes" id="UP000824048"/>
    </source>
</evidence>
<keyword evidence="2" id="KW-1133">Transmembrane helix</keyword>
<sequence>MSNKNKPVHALRSVRPKKHKSNARNPGTVLACAAMQSFVCGTLLCVLLLCGFAFLLANTPLPLSLVRPFSCLAAAAGGALSSLFFSKKIGQRYLLCGVLCGLFYAACQLTASFVMQGPAFWQNGSLLMAAVLMMSGLFGGAFAAARSVH</sequence>
<evidence type="ECO:0000313" key="3">
    <source>
        <dbReference type="EMBL" id="HIZ41312.1"/>
    </source>
</evidence>
<feature type="region of interest" description="Disordered" evidence="1">
    <location>
        <begin position="1"/>
        <end position="23"/>
    </location>
</feature>
<accession>A0A9D2EQ38</accession>
<organism evidence="3 4">
    <name type="scientific">Candidatus Gemmiger excrementigallinarum</name>
    <dbReference type="NCBI Taxonomy" id="2838609"/>
    <lineage>
        <taxon>Bacteria</taxon>
        <taxon>Bacillati</taxon>
        <taxon>Bacillota</taxon>
        <taxon>Clostridia</taxon>
        <taxon>Eubacteriales</taxon>
        <taxon>Gemmiger</taxon>
    </lineage>
</organism>
<comment type="caution">
    <text evidence="3">The sequence shown here is derived from an EMBL/GenBank/DDBJ whole genome shotgun (WGS) entry which is preliminary data.</text>
</comment>
<evidence type="ECO:0000256" key="2">
    <source>
        <dbReference type="SAM" id="Phobius"/>
    </source>
</evidence>
<gene>
    <name evidence="3" type="ORF">H9811_01995</name>
</gene>
<dbReference type="NCBIfam" id="TIGR04086">
    <property type="entry name" value="TIGR04086_membr"/>
    <property type="match status" value="1"/>
</dbReference>
<keyword evidence="2" id="KW-0812">Transmembrane</keyword>
<keyword evidence="2" id="KW-0472">Membrane</keyword>
<feature type="transmembrane region" description="Helical" evidence="2">
    <location>
        <begin position="93"/>
        <end position="114"/>
    </location>
</feature>
<dbReference type="Pfam" id="PF12670">
    <property type="entry name" value="DUF3792"/>
    <property type="match status" value="1"/>
</dbReference>
<name>A0A9D2EQ38_9FIRM</name>
<dbReference type="EMBL" id="DXBP01000011">
    <property type="protein sequence ID" value="HIZ41312.1"/>
    <property type="molecule type" value="Genomic_DNA"/>
</dbReference>
<feature type="transmembrane region" description="Helical" evidence="2">
    <location>
        <begin position="126"/>
        <end position="145"/>
    </location>
</feature>
<reference evidence="3" key="1">
    <citation type="journal article" date="2021" name="PeerJ">
        <title>Extensive microbial diversity within the chicken gut microbiome revealed by metagenomics and culture.</title>
        <authorList>
            <person name="Gilroy R."/>
            <person name="Ravi A."/>
            <person name="Getino M."/>
            <person name="Pursley I."/>
            <person name="Horton D.L."/>
            <person name="Alikhan N.F."/>
            <person name="Baker D."/>
            <person name="Gharbi K."/>
            <person name="Hall N."/>
            <person name="Watson M."/>
            <person name="Adriaenssens E.M."/>
            <person name="Foster-Nyarko E."/>
            <person name="Jarju S."/>
            <person name="Secka A."/>
            <person name="Antonio M."/>
            <person name="Oren A."/>
            <person name="Chaudhuri R.R."/>
            <person name="La Ragione R."/>
            <person name="Hildebrand F."/>
            <person name="Pallen M.J."/>
        </authorList>
    </citation>
    <scope>NUCLEOTIDE SEQUENCE</scope>
    <source>
        <strain evidence="3">ChiSxjej1B13-11774</strain>
    </source>
</reference>
<dbReference type="InterPro" id="IPR023804">
    <property type="entry name" value="DUF3792_TM"/>
</dbReference>
<feature type="compositionally biased region" description="Basic residues" evidence="1">
    <location>
        <begin position="1"/>
        <end position="22"/>
    </location>
</feature>
<proteinExistence type="predicted"/>
<protein>
    <submittedName>
        <fullName evidence="3">TIGR04086 family membrane protein</fullName>
    </submittedName>
</protein>
<feature type="transmembrane region" description="Helical" evidence="2">
    <location>
        <begin position="27"/>
        <end position="54"/>
    </location>
</feature>
<feature type="transmembrane region" description="Helical" evidence="2">
    <location>
        <begin position="66"/>
        <end position="86"/>
    </location>
</feature>
<dbReference type="Proteomes" id="UP000824048">
    <property type="component" value="Unassembled WGS sequence"/>
</dbReference>
<evidence type="ECO:0000256" key="1">
    <source>
        <dbReference type="SAM" id="MobiDB-lite"/>
    </source>
</evidence>
<dbReference type="AlphaFoldDB" id="A0A9D2EQ38"/>